<dbReference type="Gene3D" id="2.60.40.4070">
    <property type="match status" value="1"/>
</dbReference>
<dbReference type="EMBL" id="DSGB01000006">
    <property type="protein sequence ID" value="HER96636.1"/>
    <property type="molecule type" value="Genomic_DNA"/>
</dbReference>
<proteinExistence type="predicted"/>
<dbReference type="AlphaFoldDB" id="A0A7V2F6R1"/>
<accession>A0A7V2F6R1</accession>
<protein>
    <submittedName>
        <fullName evidence="1">T9SS type A sorting domain-containing protein</fullName>
    </submittedName>
</protein>
<name>A0A7V2F6R1_RHOMR</name>
<reference evidence="1" key="1">
    <citation type="journal article" date="2020" name="mSystems">
        <title>Genome- and Community-Level Interaction Insights into Carbon Utilization and Element Cycling Functions of Hydrothermarchaeota in Hydrothermal Sediment.</title>
        <authorList>
            <person name="Zhou Z."/>
            <person name="Liu Y."/>
            <person name="Xu W."/>
            <person name="Pan J."/>
            <person name="Luo Z.H."/>
            <person name="Li M."/>
        </authorList>
    </citation>
    <scope>NUCLEOTIDE SEQUENCE [LARGE SCALE GENOMIC DNA]</scope>
    <source>
        <strain evidence="1">SpSt-143</strain>
    </source>
</reference>
<evidence type="ECO:0000313" key="1">
    <source>
        <dbReference type="EMBL" id="HER96636.1"/>
    </source>
</evidence>
<sequence>MAYSGMHRGATMYTNIYLRAFALGLLLLGPIGLGAQAQDKAALMKRTPAITAAAHPSLSVLDVNNSTIWLRNNGKFDWVDPFSHVNGTMPKRTAGPVFAQGFVWGGVLYENGVRQGVRVNGSTYETGMDPGRVLWDPQTGVVTGPDAFSPEKYHVWRVHRRWKSRAFDVTAAAAYFFGKQPSEVTDADRQAILDQYEYDWNNWPAAWGAPYQECNGTPGYQPAQDTNNDGEFDCATEGDIPGYPGADQTIWIVTNDLQPGTSERSYGSPSVGMEYQFTLWAYDFPATNPLGNINFIRTRLIFTGRPDSPPDARLDSMFVVWWTDPDVGNYSDDFAGSDTTLSLGYAYNANPRDDQYEPFNLPPPAVGWDFLQGPVNAEGDTLGMTTFVYFAAGSDISDPDLGEYSGTLQWFNLMRGYRPRPEYPAGDPFVDPTTGHITKFALTGDPVTGRGWVDGQQLPPGDRRLVLSSGPFAMQKGDTVDVVVGQIAALGTNNLSSISLLKYYDLFAQFAYDNNFVLPAPPNVPPVRVSELDQQIVLDWGHNLEAVAQVESYRNAGFVFEGYNVYQLPSPTASIAEGVRLATFDKKNLVTIVFDNAFDPQTGFVLEKPVQFGSDEGIKRYISITQDAIRQRPLSNGVTYYFAVTSYAVLAEDVDSPFRVLESTPVVVAAVPQPPKPGSTAPPEAESDVEIAHQGSSTATIQVKIANPAAVQTGNYKIEFAYYNPATGETKTQLDEDDVLTSVEGLFEHEYYSEGHRYNVGDPWPLRWRLLRNDQPVVNAWFPQIDPDGPVTAQEAPLVGGLQVYVPLVVAQIANWTSEGERWVTGVDFGGEAFFGGATIGAHFFGSTLAASDLEPVVLEFQGDTTSGPADGWASKGAVYIRGAGYAYAGTGYLPFAAYVLNPDGSKGRQVNVSFVEATVACSNMRWDMGLLLSNRFGDEIPEECALSLGGREYIFIHKSDYDEGASYNDDNFAPVADVMYAIWPNRRGTRPYLQAPFKLYFYPAVPLSPGDQYTFSVQGAITDDPELKRQAVKDINVFPNPYFGFSRLETNRFQKFVTFTHLPERATIRIFTLAGIPVRVIEHDSPSQFERWDLTNQDGIPVASGIYLVHVDTPYGEKVLKLAIVQEEQILQRY</sequence>
<gene>
    <name evidence="1" type="ORF">ENO59_08995</name>
</gene>
<comment type="caution">
    <text evidence="1">The sequence shown here is derived from an EMBL/GenBank/DDBJ whole genome shotgun (WGS) entry which is preliminary data.</text>
</comment>
<organism evidence="1">
    <name type="scientific">Rhodothermus marinus</name>
    <name type="common">Rhodothermus obamensis</name>
    <dbReference type="NCBI Taxonomy" id="29549"/>
    <lineage>
        <taxon>Bacteria</taxon>
        <taxon>Pseudomonadati</taxon>
        <taxon>Rhodothermota</taxon>
        <taxon>Rhodothermia</taxon>
        <taxon>Rhodothermales</taxon>
        <taxon>Rhodothermaceae</taxon>
        <taxon>Rhodothermus</taxon>
    </lineage>
</organism>